<dbReference type="Pfam" id="PF02661">
    <property type="entry name" value="Fic"/>
    <property type="match status" value="1"/>
</dbReference>
<keyword evidence="2" id="KW-0548">Nucleotidyltransferase</keyword>
<gene>
    <name evidence="9" type="ORF">BLM47_12370</name>
</gene>
<evidence type="ECO:0000256" key="4">
    <source>
        <dbReference type="ARBA" id="ARBA00022840"/>
    </source>
</evidence>
<dbReference type="InterPro" id="IPR036597">
    <property type="entry name" value="Fido-like_dom_sf"/>
</dbReference>
<dbReference type="PANTHER" id="PTHR39560">
    <property type="entry name" value="PROTEIN ADENYLYLTRANSFERASE FIC-RELATED"/>
    <property type="match status" value="1"/>
</dbReference>
<protein>
    <recommendedName>
        <fullName evidence="5">protein adenylyltransferase</fullName>
        <ecNumber evidence="5">2.7.7.108</ecNumber>
    </recommendedName>
</protein>
<dbReference type="GO" id="GO:0005524">
    <property type="term" value="F:ATP binding"/>
    <property type="evidence" value="ECO:0007669"/>
    <property type="project" value="UniProtKB-KW"/>
</dbReference>
<dbReference type="SUPFAM" id="SSF140931">
    <property type="entry name" value="Fic-like"/>
    <property type="match status" value="1"/>
</dbReference>
<dbReference type="GO" id="GO:0070733">
    <property type="term" value="F:AMPylase activity"/>
    <property type="evidence" value="ECO:0007669"/>
    <property type="project" value="UniProtKB-EC"/>
</dbReference>
<keyword evidence="4" id="KW-0067">ATP-binding</keyword>
<comment type="catalytic activity">
    <reaction evidence="7">
        <text>L-tyrosyl-[protein] + ATP = O-(5'-adenylyl)-L-tyrosyl-[protein] + diphosphate</text>
        <dbReference type="Rhea" id="RHEA:54288"/>
        <dbReference type="Rhea" id="RHEA-COMP:10136"/>
        <dbReference type="Rhea" id="RHEA-COMP:13846"/>
        <dbReference type="ChEBI" id="CHEBI:30616"/>
        <dbReference type="ChEBI" id="CHEBI:33019"/>
        <dbReference type="ChEBI" id="CHEBI:46858"/>
        <dbReference type="ChEBI" id="CHEBI:83624"/>
        <dbReference type="EC" id="2.7.7.108"/>
    </reaction>
</comment>
<dbReference type="AlphaFoldDB" id="A0A2A6DXK3"/>
<dbReference type="PANTHER" id="PTHR39560:SF1">
    <property type="entry name" value="PROTEIN ADENYLYLTRANSFERASE FIC-RELATED"/>
    <property type="match status" value="1"/>
</dbReference>
<sequence>MTEQSLYCYPGTDVLINIPDIREADRLERYEAVVTTARLAELIMRPVSGAFDAEHLKTIHRHVFRDVYPFAGEFRRENIAKGGFAFAPVRFLEQSLAETLAALAREKRLVGLSADAFAERAAHYLAELNVLHPFREGNGRTLREFVRQLAQNAGFGLDWSRERPEAVLEASIRSKTDLRDLTRVVRKCLTEAAD</sequence>
<evidence type="ECO:0000256" key="5">
    <source>
        <dbReference type="ARBA" id="ARBA00034531"/>
    </source>
</evidence>
<dbReference type="EC" id="2.7.7.108" evidence="5"/>
<keyword evidence="3" id="KW-0547">Nucleotide-binding</keyword>
<dbReference type="EMBL" id="MOXJ01000038">
    <property type="protein sequence ID" value="PDO09465.1"/>
    <property type="molecule type" value="Genomic_DNA"/>
</dbReference>
<feature type="domain" description="Fido" evidence="8">
    <location>
        <begin position="51"/>
        <end position="187"/>
    </location>
</feature>
<accession>A0A2A6DXK3</accession>
<comment type="catalytic activity">
    <reaction evidence="6">
        <text>L-threonyl-[protein] + ATP = 3-O-(5'-adenylyl)-L-threonyl-[protein] + diphosphate</text>
        <dbReference type="Rhea" id="RHEA:54292"/>
        <dbReference type="Rhea" id="RHEA-COMP:11060"/>
        <dbReference type="Rhea" id="RHEA-COMP:13847"/>
        <dbReference type="ChEBI" id="CHEBI:30013"/>
        <dbReference type="ChEBI" id="CHEBI:30616"/>
        <dbReference type="ChEBI" id="CHEBI:33019"/>
        <dbReference type="ChEBI" id="CHEBI:138113"/>
        <dbReference type="EC" id="2.7.7.108"/>
    </reaction>
</comment>
<evidence type="ECO:0000256" key="2">
    <source>
        <dbReference type="ARBA" id="ARBA00022695"/>
    </source>
</evidence>
<name>A0A2A6DXK3_9BACL</name>
<dbReference type="PROSITE" id="PS51459">
    <property type="entry name" value="FIDO"/>
    <property type="match status" value="1"/>
</dbReference>
<evidence type="ECO:0000259" key="8">
    <source>
        <dbReference type="PROSITE" id="PS51459"/>
    </source>
</evidence>
<evidence type="ECO:0000256" key="3">
    <source>
        <dbReference type="ARBA" id="ARBA00022741"/>
    </source>
</evidence>
<comment type="caution">
    <text evidence="9">The sequence shown here is derived from an EMBL/GenBank/DDBJ whole genome shotgun (WGS) entry which is preliminary data.</text>
</comment>
<evidence type="ECO:0000256" key="1">
    <source>
        <dbReference type="ARBA" id="ARBA00022679"/>
    </source>
</evidence>
<evidence type="ECO:0000256" key="6">
    <source>
        <dbReference type="ARBA" id="ARBA00047939"/>
    </source>
</evidence>
<proteinExistence type="predicted"/>
<dbReference type="GO" id="GO:0051302">
    <property type="term" value="P:regulation of cell division"/>
    <property type="evidence" value="ECO:0007669"/>
    <property type="project" value="TreeGrafter"/>
</dbReference>
<evidence type="ECO:0000313" key="9">
    <source>
        <dbReference type="EMBL" id="PDO09465.1"/>
    </source>
</evidence>
<reference evidence="9 10" key="1">
    <citation type="submission" date="2016-12" db="EMBL/GenBank/DDBJ databases">
        <title>Candidatus Reconcilibacillus cellulovorans genome.</title>
        <authorList>
            <person name="Kolinko S."/>
            <person name="Wu Y.-W."/>
            <person name="Tachea F."/>
            <person name="Denzel E."/>
            <person name="Hiras J."/>
            <person name="Baecker N."/>
            <person name="Chan L.J."/>
            <person name="Eichorst S.A."/>
            <person name="Frey D."/>
            <person name="Adams P.D."/>
            <person name="Pray T."/>
            <person name="Tanjore D."/>
            <person name="Petzold C.J."/>
            <person name="Gladden J.M."/>
            <person name="Simmons B.A."/>
            <person name="Singer S.W."/>
        </authorList>
    </citation>
    <scope>NUCLEOTIDE SEQUENCE [LARGE SCALE GENOMIC DNA]</scope>
    <source>
        <strain evidence="9">JTherm</strain>
    </source>
</reference>
<evidence type="ECO:0000256" key="7">
    <source>
        <dbReference type="ARBA" id="ARBA00048696"/>
    </source>
</evidence>
<dbReference type="InterPro" id="IPR003812">
    <property type="entry name" value="Fido"/>
</dbReference>
<keyword evidence="1" id="KW-0808">Transferase</keyword>
<dbReference type="Gene3D" id="1.10.3290.10">
    <property type="entry name" value="Fido-like domain"/>
    <property type="match status" value="1"/>
</dbReference>
<evidence type="ECO:0000313" key="10">
    <source>
        <dbReference type="Proteomes" id="UP000243688"/>
    </source>
</evidence>
<organism evidence="9 10">
    <name type="scientific">Candidatus Reconcilbacillus cellulovorans</name>
    <dbReference type="NCBI Taxonomy" id="1906605"/>
    <lineage>
        <taxon>Bacteria</taxon>
        <taxon>Bacillati</taxon>
        <taxon>Bacillota</taxon>
        <taxon>Bacilli</taxon>
        <taxon>Bacillales</taxon>
        <taxon>Paenibacillaceae</taxon>
        <taxon>Candidatus Reconcilbacillus</taxon>
    </lineage>
</organism>
<dbReference type="Proteomes" id="UP000243688">
    <property type="component" value="Unassembled WGS sequence"/>
</dbReference>